<accession>A0A6J7EYQ2</accession>
<sequence>MFLSAALATNYLVTQPEEPAAIKLKPTEVLTWDCEFPEYKPKAITFTCADGGLYVDKIQWSSWSQNGATGTGIFYENLCEPSCAEGKLVSEAVNIKLSNLTPRKGKYYLRTLDIETVTGKDFAWGRAVTYQWDVMDFIEHMNWEIPNFDE</sequence>
<reference evidence="1" key="1">
    <citation type="submission" date="2020-05" db="EMBL/GenBank/DDBJ databases">
        <authorList>
            <person name="Chiriac C."/>
            <person name="Salcher M."/>
            <person name="Ghai R."/>
            <person name="Kavagutti S V."/>
        </authorList>
    </citation>
    <scope>NUCLEOTIDE SEQUENCE</scope>
</reference>
<dbReference type="AlphaFoldDB" id="A0A6J7EYQ2"/>
<organism evidence="1">
    <name type="scientific">freshwater metagenome</name>
    <dbReference type="NCBI Taxonomy" id="449393"/>
    <lineage>
        <taxon>unclassified sequences</taxon>
        <taxon>metagenomes</taxon>
        <taxon>ecological metagenomes</taxon>
    </lineage>
</organism>
<name>A0A6J7EYQ2_9ZZZZ</name>
<gene>
    <name evidence="1" type="ORF">UFOPK3482_00737</name>
</gene>
<dbReference type="EMBL" id="CAFBLZ010000056">
    <property type="protein sequence ID" value="CAB4886110.1"/>
    <property type="molecule type" value="Genomic_DNA"/>
</dbReference>
<evidence type="ECO:0000313" key="1">
    <source>
        <dbReference type="EMBL" id="CAB4886110.1"/>
    </source>
</evidence>
<proteinExistence type="predicted"/>
<protein>
    <submittedName>
        <fullName evidence="1">Unannotated protein</fullName>
    </submittedName>
</protein>